<keyword evidence="4 10" id="KW-0498">Mitosis</keyword>
<dbReference type="Proteomes" id="UP000319731">
    <property type="component" value="Unassembled WGS sequence"/>
</dbReference>
<keyword evidence="6 11" id="KW-0175">Coiled coil</keyword>
<feature type="compositionally biased region" description="Polar residues" evidence="12">
    <location>
        <begin position="1"/>
        <end position="13"/>
    </location>
</feature>
<feature type="region of interest" description="Disordered" evidence="12">
    <location>
        <begin position="1"/>
        <end position="44"/>
    </location>
</feature>
<dbReference type="Gene3D" id="6.10.250.1950">
    <property type="match status" value="1"/>
</dbReference>
<sequence length="652" mass="73600">MSNQHNPSQSRMSSIPGLTRPSLGPARSSTLPGQQLLNNTNNNRNVGGMAGLVDSMSGMGLSMAAEARSSSSNMRSMGSVGSALGRRSSVFTSRQSSFGINAIQGGNALLAKDPRPIRDKQWQANSIKQLVGFLQSAGYLQPISPKQLQAPSAKDFQAIFKFLLAQLDPSYVFQKKFEDEVPGILKGLRYPYADQISKSALYSCGSMHAWPSLLAMLTWMVELILACEQMDNNPDVEDGDPTGNPEKLFFDYLSKAYALFMAGSDNYDGIDQEMMADFDRKNEFVIQDVARLNQENEILKKELQDLTGTEAPIIRLDRENSTLTSDLVKFRQYLMQVDAKNIKLAETIIKLQDDIKTQELEMSALTGERNALQKTVDGQEISPQDVDRMTDQQEQLVKMLKAMNSKGDEVNKLVWEKEIGYQKTIDQLEKLADEYNALCYRVDISSSDPTIRFDLKLNLQAPKPELVPSADLGNKVKPALTSLQARYTALRHKLADEQSAIQESLDRLMEALSQKMDDLTELEGRIRVLNEQYNEETEVIKVQHAALQQEVEVLEQQIQRTRYDASRGLLQAQQKLQYAQIEYDQLTGRYQDQRERLTKQFIRALEDCVQLRTYVNEELRTLKKISEDDLAEAIKEEESLKARWNIGDTTMV</sequence>
<dbReference type="GeneID" id="42005924"/>
<evidence type="ECO:0000256" key="9">
    <source>
        <dbReference type="ARBA" id="ARBA00023328"/>
    </source>
</evidence>
<evidence type="ECO:0000256" key="7">
    <source>
        <dbReference type="ARBA" id="ARBA00023242"/>
    </source>
</evidence>
<feature type="coiled-coil region" evidence="11">
    <location>
        <begin position="275"/>
        <end position="309"/>
    </location>
</feature>
<dbReference type="OrthoDB" id="7459479at2759"/>
<dbReference type="InterPro" id="IPR038273">
    <property type="entry name" value="Ndc80_sf"/>
</dbReference>
<proteinExistence type="inferred from homology"/>
<feature type="domain" description="DUF5595" evidence="14">
    <location>
        <begin position="246"/>
        <end position="306"/>
    </location>
</feature>
<dbReference type="GO" id="GO:0005634">
    <property type="term" value="C:nucleus"/>
    <property type="evidence" value="ECO:0007669"/>
    <property type="project" value="UniProtKB-SubCell"/>
</dbReference>
<evidence type="ECO:0000256" key="2">
    <source>
        <dbReference type="ARBA" id="ARBA00022454"/>
    </source>
</evidence>
<gene>
    <name evidence="16" type="ORF">SmJEL517_g04699</name>
</gene>
<dbReference type="EMBL" id="QEAO01000034">
    <property type="protein sequence ID" value="TPX32146.1"/>
    <property type="molecule type" value="Genomic_DNA"/>
</dbReference>
<dbReference type="InterPro" id="IPR055260">
    <property type="entry name" value="Ndc80_CH"/>
</dbReference>
<evidence type="ECO:0000256" key="12">
    <source>
        <dbReference type="SAM" id="MobiDB-lite"/>
    </source>
</evidence>
<keyword evidence="8 10" id="KW-0131">Cell cycle</keyword>
<keyword evidence="5 10" id="KW-0995">Kinetochore</keyword>
<dbReference type="GO" id="GO:0051301">
    <property type="term" value="P:cell division"/>
    <property type="evidence" value="ECO:0007669"/>
    <property type="project" value="UniProtKB-UniRule"/>
</dbReference>
<evidence type="ECO:0000313" key="17">
    <source>
        <dbReference type="Proteomes" id="UP000319731"/>
    </source>
</evidence>
<reference evidence="16 17" key="1">
    <citation type="journal article" date="2019" name="Sci. Rep.">
        <title>Comparative genomics of chytrid fungi reveal insights into the obligate biotrophic and pathogenic lifestyle of Synchytrium endobioticum.</title>
        <authorList>
            <person name="van de Vossenberg B.T.L.H."/>
            <person name="Warris S."/>
            <person name="Nguyen H.D.T."/>
            <person name="van Gent-Pelzer M.P.E."/>
            <person name="Joly D.L."/>
            <person name="van de Geest H.C."/>
            <person name="Bonants P.J.M."/>
            <person name="Smith D.S."/>
            <person name="Levesque C.A."/>
            <person name="van der Lee T.A.J."/>
        </authorList>
    </citation>
    <scope>NUCLEOTIDE SEQUENCE [LARGE SCALE GENOMIC DNA]</scope>
    <source>
        <strain evidence="16 17">JEL517</strain>
    </source>
</reference>
<evidence type="ECO:0000259" key="13">
    <source>
        <dbReference type="Pfam" id="PF03801"/>
    </source>
</evidence>
<evidence type="ECO:0000256" key="6">
    <source>
        <dbReference type="ARBA" id="ARBA00023054"/>
    </source>
</evidence>
<evidence type="ECO:0000259" key="15">
    <source>
        <dbReference type="Pfam" id="PF24487"/>
    </source>
</evidence>
<evidence type="ECO:0000256" key="4">
    <source>
        <dbReference type="ARBA" id="ARBA00022776"/>
    </source>
</evidence>
<dbReference type="InterPro" id="IPR005550">
    <property type="entry name" value="Kinetochore_Ndc80"/>
</dbReference>
<evidence type="ECO:0000256" key="5">
    <source>
        <dbReference type="ARBA" id="ARBA00022838"/>
    </source>
</evidence>
<evidence type="ECO:0000256" key="3">
    <source>
        <dbReference type="ARBA" id="ARBA00022618"/>
    </source>
</evidence>
<keyword evidence="9 10" id="KW-0137">Centromere</keyword>
<feature type="domain" description="Kinetochore protein Ndc80 CH" evidence="13">
    <location>
        <begin position="86"/>
        <end position="229"/>
    </location>
</feature>
<evidence type="ECO:0000313" key="16">
    <source>
        <dbReference type="EMBL" id="TPX32146.1"/>
    </source>
</evidence>
<name>A0A507C2G7_9FUNG</name>
<comment type="subcellular location">
    <subcellularLocation>
        <location evidence="10">Chromosome</location>
        <location evidence="10">Centromere</location>
        <location evidence="10">Kinetochore</location>
    </subcellularLocation>
    <subcellularLocation>
        <location evidence="10">Nucleus</location>
    </subcellularLocation>
</comment>
<keyword evidence="2 10" id="KW-0158">Chromosome</keyword>
<accession>A0A507C2G7</accession>
<dbReference type="Pfam" id="PF03801">
    <property type="entry name" value="Ndc80_HEC"/>
    <property type="match status" value="1"/>
</dbReference>
<feature type="coiled-coil region" evidence="11">
    <location>
        <begin position="348"/>
        <end position="375"/>
    </location>
</feature>
<comment type="caution">
    <text evidence="16">The sequence shown here is derived from an EMBL/GenBank/DDBJ whole genome shotgun (WGS) entry which is preliminary data.</text>
</comment>
<dbReference type="Pfam" id="PF24487">
    <property type="entry name" value="NDC80_loop"/>
    <property type="match status" value="1"/>
</dbReference>
<dbReference type="InterPro" id="IPR040967">
    <property type="entry name" value="DUF5595"/>
</dbReference>
<dbReference type="PANTHER" id="PTHR10643">
    <property type="entry name" value="KINETOCHORE PROTEIN NDC80"/>
    <property type="match status" value="1"/>
</dbReference>
<evidence type="ECO:0000256" key="8">
    <source>
        <dbReference type="ARBA" id="ARBA00023306"/>
    </source>
</evidence>
<comment type="subunit">
    <text evidence="10">Component of the NDC80 complex.</text>
</comment>
<dbReference type="PANTHER" id="PTHR10643:SF2">
    <property type="entry name" value="KINETOCHORE PROTEIN NDC80 HOMOLOG"/>
    <property type="match status" value="1"/>
</dbReference>
<dbReference type="InterPro" id="IPR057091">
    <property type="entry name" value="NDC80_loop"/>
</dbReference>
<dbReference type="GO" id="GO:0051315">
    <property type="term" value="P:attachment of mitotic spindle microtubules to kinetochore"/>
    <property type="evidence" value="ECO:0007669"/>
    <property type="project" value="UniProtKB-UniRule"/>
</dbReference>
<feature type="compositionally biased region" description="Polar residues" evidence="12">
    <location>
        <begin position="27"/>
        <end position="37"/>
    </location>
</feature>
<dbReference type="GO" id="GO:0031262">
    <property type="term" value="C:Ndc80 complex"/>
    <property type="evidence" value="ECO:0007669"/>
    <property type="project" value="UniProtKB-UniRule"/>
</dbReference>
<feature type="domain" description="Kinetochore protein NDC80 loop region" evidence="15">
    <location>
        <begin position="408"/>
        <end position="612"/>
    </location>
</feature>
<dbReference type="AlphaFoldDB" id="A0A507C2G7"/>
<comment type="similarity">
    <text evidence="1 10">Belongs to the NDC80/HEC1 family.</text>
</comment>
<evidence type="ECO:0000256" key="10">
    <source>
        <dbReference type="RuleBase" id="RU368072"/>
    </source>
</evidence>
<evidence type="ECO:0000256" key="11">
    <source>
        <dbReference type="SAM" id="Coils"/>
    </source>
</evidence>
<organism evidence="16 17">
    <name type="scientific">Synchytrium microbalum</name>
    <dbReference type="NCBI Taxonomy" id="1806994"/>
    <lineage>
        <taxon>Eukaryota</taxon>
        <taxon>Fungi</taxon>
        <taxon>Fungi incertae sedis</taxon>
        <taxon>Chytridiomycota</taxon>
        <taxon>Chytridiomycota incertae sedis</taxon>
        <taxon>Chytridiomycetes</taxon>
        <taxon>Synchytriales</taxon>
        <taxon>Synchytriaceae</taxon>
        <taxon>Synchytrium</taxon>
    </lineage>
</organism>
<dbReference type="STRING" id="1806994.A0A507C2G7"/>
<dbReference type="RefSeq" id="XP_031023408.1">
    <property type="nucleotide sequence ID" value="XM_031170627.1"/>
</dbReference>
<keyword evidence="7 10" id="KW-0539">Nucleus</keyword>
<feature type="coiled-coil region" evidence="11">
    <location>
        <begin position="502"/>
        <end position="643"/>
    </location>
</feature>
<comment type="function">
    <text evidence="10">Acts as a component of the essential kinetochore-associated NDC80 complex, which is required for chromosome segregation and spindle checkpoint activity.</text>
</comment>
<dbReference type="Pfam" id="PF18077">
    <property type="entry name" value="DUF5595"/>
    <property type="match status" value="1"/>
</dbReference>
<keyword evidence="3 10" id="KW-0132">Cell division</keyword>
<evidence type="ECO:0000256" key="1">
    <source>
        <dbReference type="ARBA" id="ARBA00007050"/>
    </source>
</evidence>
<keyword evidence="17" id="KW-1185">Reference proteome</keyword>
<protein>
    <recommendedName>
        <fullName evidence="10">Kinetochore protein NDC80</fullName>
    </recommendedName>
</protein>
<evidence type="ECO:0000259" key="14">
    <source>
        <dbReference type="Pfam" id="PF18077"/>
    </source>
</evidence>
<dbReference type="Gene3D" id="1.10.418.30">
    <property type="entry name" value="Ncd80 complex, Ncd80 subunit"/>
    <property type="match status" value="1"/>
</dbReference>